<protein>
    <recommendedName>
        <fullName evidence="1">Recombinase-like domain-containing protein</fullName>
    </recommendedName>
</protein>
<dbReference type="RefSeq" id="WP_113931348.1">
    <property type="nucleotide sequence ID" value="NZ_JACCEU010000001.1"/>
</dbReference>
<keyword evidence="3" id="KW-1185">Reference proteome</keyword>
<proteinExistence type="predicted"/>
<organism evidence="2 3">
    <name type="scientific">Eoetvoesiella caeni</name>
    <dbReference type="NCBI Taxonomy" id="645616"/>
    <lineage>
        <taxon>Bacteria</taxon>
        <taxon>Pseudomonadati</taxon>
        <taxon>Pseudomonadota</taxon>
        <taxon>Betaproteobacteria</taxon>
        <taxon>Burkholderiales</taxon>
        <taxon>Alcaligenaceae</taxon>
        <taxon>Eoetvoesiella</taxon>
    </lineage>
</organism>
<sequence>MPDLYLQPHQARKAEPTVYENLLGDTIERAFSSDVVTLEGLVEYLNDHGPQPQDKNLSWTTESLAAELKRLGND</sequence>
<reference evidence="2 3" key="1">
    <citation type="submission" date="2018-06" db="EMBL/GenBank/DDBJ databases">
        <title>Genomic Encyclopedia of Type Strains, Phase IV (KMG-IV): sequencing the most valuable type-strain genomes for metagenomic binning, comparative biology and taxonomic classification.</title>
        <authorList>
            <person name="Goeker M."/>
        </authorList>
    </citation>
    <scope>NUCLEOTIDE SEQUENCE [LARGE SCALE GENOMIC DNA]</scope>
    <source>
        <strain evidence="2 3">DSM 25520</strain>
    </source>
</reference>
<dbReference type="AlphaFoldDB" id="A0A366HJE5"/>
<comment type="caution">
    <text evidence="2">The sequence shown here is derived from an EMBL/GenBank/DDBJ whole genome shotgun (WGS) entry which is preliminary data.</text>
</comment>
<feature type="domain" description="Recombinase-like" evidence="1">
    <location>
        <begin position="1"/>
        <end position="73"/>
    </location>
</feature>
<name>A0A366HJE5_9BURK</name>
<gene>
    <name evidence="2" type="ORF">DFR37_101158</name>
</gene>
<evidence type="ECO:0000259" key="1">
    <source>
        <dbReference type="Pfam" id="PF20552"/>
    </source>
</evidence>
<evidence type="ECO:0000313" key="3">
    <source>
        <dbReference type="Proteomes" id="UP000253628"/>
    </source>
</evidence>
<accession>A0A366HJE5</accession>
<dbReference type="EMBL" id="QNRQ01000001">
    <property type="protein sequence ID" value="RBP43033.1"/>
    <property type="molecule type" value="Genomic_DNA"/>
</dbReference>
<evidence type="ECO:0000313" key="2">
    <source>
        <dbReference type="EMBL" id="RBP43033.1"/>
    </source>
</evidence>
<dbReference type="OrthoDB" id="6909982at2"/>
<dbReference type="Pfam" id="PF20552">
    <property type="entry name" value="HTH_62"/>
    <property type="match status" value="1"/>
</dbReference>
<dbReference type="Proteomes" id="UP000253628">
    <property type="component" value="Unassembled WGS sequence"/>
</dbReference>
<dbReference type="InterPro" id="IPR046789">
    <property type="entry name" value="HTH_62"/>
</dbReference>